<sequence>MTFHRINDIFTTSSSLLEASSNRCRRLEAAIEHGVGSELFDVSGRRYIDFTCGTGGLSFGHNLPAMKAALTEYFLADGIADGAGFRSASRAVFMQTLEEIILAPRKLNYKIHVPAPTRANALHDALSLARRVTGRRRIAVVGEAKHCRIPLILDVDEAEKPGGQSRSSDFVRLPYSHLQSHDFDAVDFKNFDIIDIGNEAPAAFLVDAFEARDLMQHASPEWLLRLEELARRLGALLIVDENSGGMGATGEFFAFEGSGIRPDIVLLSGSLSGFGLPIEVVLIHPGIDQFEDLELSATSVEPNLAFITSNVGLRLWQDASFQAELRGKIDFLDQSLTKIVSLLPAGAASARGIGMVRGLATQDRRLALLIIQRAYENGLLVETFWEEKEVVKIAPALTMPSSLLAEAMLVFTQAAFEVISQ</sequence>
<comment type="similarity">
    <text evidence="2 6">Belongs to the class-III pyridoxal-phosphate-dependent aminotransferase family.</text>
</comment>
<dbReference type="AlphaFoldDB" id="A0A6L6VLS2"/>
<dbReference type="InterPro" id="IPR015422">
    <property type="entry name" value="PyrdxlP-dep_Trfase_small"/>
</dbReference>
<comment type="cofactor">
    <cofactor evidence="1">
        <name>pyridoxal 5'-phosphate</name>
        <dbReference type="ChEBI" id="CHEBI:597326"/>
    </cofactor>
</comment>
<dbReference type="GO" id="GO:0030170">
    <property type="term" value="F:pyridoxal phosphate binding"/>
    <property type="evidence" value="ECO:0007669"/>
    <property type="project" value="InterPro"/>
</dbReference>
<dbReference type="SUPFAM" id="SSF53383">
    <property type="entry name" value="PLP-dependent transferases"/>
    <property type="match status" value="1"/>
</dbReference>
<reference evidence="7 8" key="1">
    <citation type="submission" date="2019-12" db="EMBL/GenBank/DDBJ databases">
        <title>Whole-genome sequencing of Allorhizobium vitis.</title>
        <authorList>
            <person name="Gan H.M."/>
            <person name="Szegedi E."/>
            <person name="Burr T."/>
            <person name="Savka M.A."/>
        </authorList>
    </citation>
    <scope>NUCLEOTIDE SEQUENCE [LARGE SCALE GENOMIC DNA]</scope>
    <source>
        <strain evidence="7 8">CG516</strain>
    </source>
</reference>
<name>A0A6L6VLS2_AGRVI</name>
<proteinExistence type="inferred from homology"/>
<dbReference type="Pfam" id="PF00202">
    <property type="entry name" value="Aminotran_3"/>
    <property type="match status" value="1"/>
</dbReference>
<keyword evidence="5 6" id="KW-0663">Pyridoxal phosphate</keyword>
<dbReference type="InterPro" id="IPR015424">
    <property type="entry name" value="PyrdxlP-dep_Trfase"/>
</dbReference>
<keyword evidence="4 7" id="KW-0808">Transferase</keyword>
<evidence type="ECO:0000313" key="8">
    <source>
        <dbReference type="Proteomes" id="UP000477951"/>
    </source>
</evidence>
<dbReference type="RefSeq" id="WP_156538769.1">
    <property type="nucleotide sequence ID" value="NZ_WPHN01000028.1"/>
</dbReference>
<protein>
    <submittedName>
        <fullName evidence="7">Aminotransferase class III-fold pyridoxal phosphate-dependent enzyme</fullName>
    </submittedName>
</protein>
<evidence type="ECO:0000256" key="1">
    <source>
        <dbReference type="ARBA" id="ARBA00001933"/>
    </source>
</evidence>
<dbReference type="Proteomes" id="UP000477951">
    <property type="component" value="Unassembled WGS sequence"/>
</dbReference>
<comment type="caution">
    <text evidence="7">The sequence shown here is derived from an EMBL/GenBank/DDBJ whole genome shotgun (WGS) entry which is preliminary data.</text>
</comment>
<evidence type="ECO:0000256" key="6">
    <source>
        <dbReference type="RuleBase" id="RU003560"/>
    </source>
</evidence>
<evidence type="ECO:0000256" key="2">
    <source>
        <dbReference type="ARBA" id="ARBA00008954"/>
    </source>
</evidence>
<evidence type="ECO:0000256" key="4">
    <source>
        <dbReference type="ARBA" id="ARBA00022679"/>
    </source>
</evidence>
<dbReference type="EMBL" id="WPHR01000038">
    <property type="protein sequence ID" value="MUZ75838.1"/>
    <property type="molecule type" value="Genomic_DNA"/>
</dbReference>
<dbReference type="GO" id="GO:0008483">
    <property type="term" value="F:transaminase activity"/>
    <property type="evidence" value="ECO:0007669"/>
    <property type="project" value="UniProtKB-KW"/>
</dbReference>
<dbReference type="PANTHER" id="PTHR43552">
    <property type="entry name" value="DIAMINOBUTYRATE--2-OXOGLUTARATE AMINOTRANSFERASE"/>
    <property type="match status" value="1"/>
</dbReference>
<evidence type="ECO:0000256" key="3">
    <source>
        <dbReference type="ARBA" id="ARBA00022576"/>
    </source>
</evidence>
<dbReference type="InterPro" id="IPR004637">
    <property type="entry name" value="Dat"/>
</dbReference>
<gene>
    <name evidence="7" type="ORF">GOZ90_24535</name>
</gene>
<dbReference type="Gene3D" id="3.90.1150.10">
    <property type="entry name" value="Aspartate Aminotransferase, domain 1"/>
    <property type="match status" value="1"/>
</dbReference>
<dbReference type="InterPro" id="IPR015421">
    <property type="entry name" value="PyrdxlP-dep_Trfase_major"/>
</dbReference>
<evidence type="ECO:0000256" key="5">
    <source>
        <dbReference type="ARBA" id="ARBA00022898"/>
    </source>
</evidence>
<dbReference type="PANTHER" id="PTHR43552:SF2">
    <property type="entry name" value="DIAMINOBUTYRATE--2-OXOGLUTARATE TRANSAMINASE"/>
    <property type="match status" value="1"/>
</dbReference>
<accession>A0A6L6VLS2</accession>
<dbReference type="InterPro" id="IPR005814">
    <property type="entry name" value="Aminotrans_3"/>
</dbReference>
<dbReference type="Gene3D" id="3.40.640.10">
    <property type="entry name" value="Type I PLP-dependent aspartate aminotransferase-like (Major domain)"/>
    <property type="match status" value="1"/>
</dbReference>
<organism evidence="7 8">
    <name type="scientific">Agrobacterium vitis</name>
    <name type="common">Rhizobium vitis</name>
    <dbReference type="NCBI Taxonomy" id="373"/>
    <lineage>
        <taxon>Bacteria</taxon>
        <taxon>Pseudomonadati</taxon>
        <taxon>Pseudomonadota</taxon>
        <taxon>Alphaproteobacteria</taxon>
        <taxon>Hyphomicrobiales</taxon>
        <taxon>Rhizobiaceae</taxon>
        <taxon>Rhizobium/Agrobacterium group</taxon>
        <taxon>Agrobacterium</taxon>
    </lineage>
</organism>
<keyword evidence="3 7" id="KW-0032">Aminotransferase</keyword>
<evidence type="ECO:0000313" key="7">
    <source>
        <dbReference type="EMBL" id="MUZ75838.1"/>
    </source>
</evidence>